<feature type="region of interest" description="Disordered" evidence="1">
    <location>
        <begin position="358"/>
        <end position="386"/>
    </location>
</feature>
<evidence type="ECO:0000256" key="1">
    <source>
        <dbReference type="SAM" id="MobiDB-lite"/>
    </source>
</evidence>
<organism evidence="3">
    <name type="scientific">Nicotiana tabacum</name>
    <name type="common">Common tobacco</name>
    <dbReference type="NCBI Taxonomy" id="4097"/>
    <lineage>
        <taxon>Eukaryota</taxon>
        <taxon>Viridiplantae</taxon>
        <taxon>Streptophyta</taxon>
        <taxon>Embryophyta</taxon>
        <taxon>Tracheophyta</taxon>
        <taxon>Spermatophyta</taxon>
        <taxon>Magnoliopsida</taxon>
        <taxon>eudicotyledons</taxon>
        <taxon>Gunneridae</taxon>
        <taxon>Pentapetalae</taxon>
        <taxon>asterids</taxon>
        <taxon>lamiids</taxon>
        <taxon>Solanales</taxon>
        <taxon>Solanaceae</taxon>
        <taxon>Nicotianoideae</taxon>
        <taxon>Nicotianeae</taxon>
        <taxon>Nicotiana</taxon>
    </lineage>
</organism>
<keyword evidence="2" id="KW-0812">Transmembrane</keyword>
<gene>
    <name evidence="3" type="primary">LOC107799669</name>
</gene>
<protein>
    <submittedName>
        <fullName evidence="3">Keratin, type I cytoskeletal 9-like</fullName>
    </submittedName>
</protein>
<feature type="region of interest" description="Disordered" evidence="1">
    <location>
        <begin position="57"/>
        <end position="82"/>
    </location>
</feature>
<feature type="compositionally biased region" description="Gly residues" evidence="1">
    <location>
        <begin position="361"/>
        <end position="386"/>
    </location>
</feature>
<feature type="compositionally biased region" description="Gly residues" evidence="1">
    <location>
        <begin position="65"/>
        <end position="77"/>
    </location>
</feature>
<evidence type="ECO:0000256" key="2">
    <source>
        <dbReference type="SAM" id="Phobius"/>
    </source>
</evidence>
<dbReference type="RefSeq" id="XP_016478296.1">
    <property type="nucleotide sequence ID" value="XM_016622810.1"/>
</dbReference>
<name>A0A1S4ANN5_TOBAC</name>
<proteinExistence type="predicted"/>
<sequence length="386" mass="37578">MDVFTSILPILLIFIFVGVLIFIKELCTNSRAKEIRGTPSIVASSSVHVNVYGGGQTAAKEAPRTGGGAAKGGGSRGGSKVVNDGSKVGAKDVTIVIDSTRGKVDTTVYSSNGTDNICDHQKEYLVGVTVSGGVPGGVHANGGGGGGNDGVVKGGVGGRSDTLNKKSFCCSFISVLVNVYGGGQTAAANEAAQGGGGAAKGGGSGDGSKVVSDGSKLGAKVVTISIDGITGKVNTITTVAATILYSSNNGYANKCGICKKAILLEPAAVNGGVRANGGGNGATKGDGCEDGSKVVLDGSKVGAKVVTIVIDCTNSKVINTTIAAATTLYSLNNGSADKCGICKKAILLEPASMDSGVRANGDGGGNDDGVGSGATGGVGGGGSHAK</sequence>
<dbReference type="KEGG" id="nta:107799669"/>
<accession>A0A1S4ANN5</accession>
<dbReference type="PaxDb" id="4097-A0A1S4ANN5"/>
<keyword evidence="2" id="KW-0472">Membrane</keyword>
<reference evidence="3" key="1">
    <citation type="submission" date="2025-08" db="UniProtKB">
        <authorList>
            <consortium name="RefSeq"/>
        </authorList>
    </citation>
    <scope>IDENTIFICATION</scope>
</reference>
<evidence type="ECO:0000313" key="3">
    <source>
        <dbReference type="RefSeq" id="XP_016478296.1"/>
    </source>
</evidence>
<keyword evidence="2" id="KW-1133">Transmembrane helix</keyword>
<dbReference type="AlphaFoldDB" id="A0A1S4ANN5"/>
<feature type="transmembrane region" description="Helical" evidence="2">
    <location>
        <begin position="6"/>
        <end position="23"/>
    </location>
</feature>